<evidence type="ECO:0000256" key="4">
    <source>
        <dbReference type="ARBA" id="ARBA00023315"/>
    </source>
</evidence>
<dbReference type="SUPFAM" id="SSF51161">
    <property type="entry name" value="Trimeric LpxA-like enzymes"/>
    <property type="match status" value="1"/>
</dbReference>
<proteinExistence type="inferred from homology"/>
<gene>
    <name evidence="5" type="ORF">ACFQ4C_07105</name>
</gene>
<dbReference type="InterPro" id="IPR051159">
    <property type="entry name" value="Hexapeptide_acetyltransf"/>
</dbReference>
<organism evidence="5 6">
    <name type="scientific">Larkinella insperata</name>
    <dbReference type="NCBI Taxonomy" id="332158"/>
    <lineage>
        <taxon>Bacteria</taxon>
        <taxon>Pseudomonadati</taxon>
        <taxon>Bacteroidota</taxon>
        <taxon>Cytophagia</taxon>
        <taxon>Cytophagales</taxon>
        <taxon>Spirosomataceae</taxon>
        <taxon>Larkinella</taxon>
    </lineage>
</organism>
<comment type="similarity">
    <text evidence="1">Belongs to the transferase hexapeptide repeat family.</text>
</comment>
<evidence type="ECO:0000256" key="3">
    <source>
        <dbReference type="ARBA" id="ARBA00022737"/>
    </source>
</evidence>
<reference evidence="6" key="1">
    <citation type="journal article" date="2019" name="Int. J. Syst. Evol. Microbiol.">
        <title>The Global Catalogue of Microorganisms (GCM) 10K type strain sequencing project: providing services to taxonomists for standard genome sequencing and annotation.</title>
        <authorList>
            <consortium name="The Broad Institute Genomics Platform"/>
            <consortium name="The Broad Institute Genome Sequencing Center for Infectious Disease"/>
            <person name="Wu L."/>
            <person name="Ma J."/>
        </authorList>
    </citation>
    <scope>NUCLEOTIDE SEQUENCE [LARGE SCALE GENOMIC DNA]</scope>
    <source>
        <strain evidence="6">CCUG 55608</strain>
    </source>
</reference>
<keyword evidence="2" id="KW-0808">Transferase</keyword>
<keyword evidence="4" id="KW-0012">Acyltransferase</keyword>
<sequence>MSNSENKPPLASSDIFKRLKAGELLRKEDPEYDKFAAVVSRTIQLCVQMNATATDVNQVRSQLSEIIGVEIDRSTAIFPPFYTNFGRSTCIGKNVFINHACSFLDIGGITIEDDVQIGPRVNITSENHPLDPADRQTLIPRPVVIKRNAWIGAGATILPGVTVGENAVVAAGAVVSRDVPPNTVVAGIPAKVIKEGL</sequence>
<keyword evidence="6" id="KW-1185">Reference proteome</keyword>
<dbReference type="PROSITE" id="PS00101">
    <property type="entry name" value="HEXAPEP_TRANSFERASES"/>
    <property type="match status" value="1"/>
</dbReference>
<evidence type="ECO:0000256" key="2">
    <source>
        <dbReference type="ARBA" id="ARBA00022679"/>
    </source>
</evidence>
<protein>
    <submittedName>
        <fullName evidence="5">DapH/DapD/GlmU-related protein</fullName>
    </submittedName>
</protein>
<dbReference type="InterPro" id="IPR001451">
    <property type="entry name" value="Hexapep"/>
</dbReference>
<evidence type="ECO:0000313" key="6">
    <source>
        <dbReference type="Proteomes" id="UP001597116"/>
    </source>
</evidence>
<dbReference type="PANTHER" id="PTHR23416">
    <property type="entry name" value="SIALIC ACID SYNTHASE-RELATED"/>
    <property type="match status" value="1"/>
</dbReference>
<comment type="caution">
    <text evidence="5">The sequence shown here is derived from an EMBL/GenBank/DDBJ whole genome shotgun (WGS) entry which is preliminary data.</text>
</comment>
<evidence type="ECO:0000256" key="1">
    <source>
        <dbReference type="ARBA" id="ARBA00007274"/>
    </source>
</evidence>
<dbReference type="Pfam" id="PF00132">
    <property type="entry name" value="Hexapep"/>
    <property type="match status" value="1"/>
</dbReference>
<evidence type="ECO:0000313" key="5">
    <source>
        <dbReference type="EMBL" id="MFD1140869.1"/>
    </source>
</evidence>
<accession>A0ABW3Q5B3</accession>
<keyword evidence="3" id="KW-0677">Repeat</keyword>
<dbReference type="InterPro" id="IPR018357">
    <property type="entry name" value="Hexapep_transf_CS"/>
</dbReference>
<name>A0ABW3Q5B3_9BACT</name>
<dbReference type="PANTHER" id="PTHR23416:SF23">
    <property type="entry name" value="ACETYLTRANSFERASE C18B11.09C-RELATED"/>
    <property type="match status" value="1"/>
</dbReference>
<dbReference type="RefSeq" id="WP_379883979.1">
    <property type="nucleotide sequence ID" value="NZ_JBHTLP010000003.1"/>
</dbReference>
<dbReference type="Proteomes" id="UP001597116">
    <property type="component" value="Unassembled WGS sequence"/>
</dbReference>
<dbReference type="Gene3D" id="2.160.10.10">
    <property type="entry name" value="Hexapeptide repeat proteins"/>
    <property type="match status" value="1"/>
</dbReference>
<dbReference type="EMBL" id="JBHTLP010000003">
    <property type="protein sequence ID" value="MFD1140869.1"/>
    <property type="molecule type" value="Genomic_DNA"/>
</dbReference>
<dbReference type="InterPro" id="IPR011004">
    <property type="entry name" value="Trimer_LpxA-like_sf"/>
</dbReference>